<evidence type="ECO:0000313" key="2">
    <source>
        <dbReference type="Proteomes" id="UP000299102"/>
    </source>
</evidence>
<proteinExistence type="predicted"/>
<protein>
    <submittedName>
        <fullName evidence="1">Uncharacterized protein</fullName>
    </submittedName>
</protein>
<evidence type="ECO:0000313" key="1">
    <source>
        <dbReference type="EMBL" id="GBP13624.1"/>
    </source>
</evidence>
<keyword evidence="2" id="KW-1185">Reference proteome</keyword>
<accession>A0A4C1THL9</accession>
<organism evidence="1 2">
    <name type="scientific">Eumeta variegata</name>
    <name type="common">Bagworm moth</name>
    <name type="synonym">Eumeta japonica</name>
    <dbReference type="NCBI Taxonomy" id="151549"/>
    <lineage>
        <taxon>Eukaryota</taxon>
        <taxon>Metazoa</taxon>
        <taxon>Ecdysozoa</taxon>
        <taxon>Arthropoda</taxon>
        <taxon>Hexapoda</taxon>
        <taxon>Insecta</taxon>
        <taxon>Pterygota</taxon>
        <taxon>Neoptera</taxon>
        <taxon>Endopterygota</taxon>
        <taxon>Lepidoptera</taxon>
        <taxon>Glossata</taxon>
        <taxon>Ditrysia</taxon>
        <taxon>Tineoidea</taxon>
        <taxon>Psychidae</taxon>
        <taxon>Oiketicinae</taxon>
        <taxon>Eumeta</taxon>
    </lineage>
</organism>
<comment type="caution">
    <text evidence="1">The sequence shown here is derived from an EMBL/GenBank/DDBJ whole genome shotgun (WGS) entry which is preliminary data.</text>
</comment>
<sequence length="115" mass="12692">MQSICPNVEQLTEPDGRCSPHCEIPAFKVEFPYGPTGAIYIRNAKTLHDPSALQALYTHAAENKKKPEAGTTLQKEDGGKNFATSQKIVTLLLTFLLRYSCSNAALTLTQRHCQL</sequence>
<dbReference type="Proteomes" id="UP000299102">
    <property type="component" value="Unassembled WGS sequence"/>
</dbReference>
<dbReference type="AlphaFoldDB" id="A0A4C1THL9"/>
<dbReference type="EMBL" id="BGZK01000058">
    <property type="protein sequence ID" value="GBP13624.1"/>
    <property type="molecule type" value="Genomic_DNA"/>
</dbReference>
<name>A0A4C1THL9_EUMVA</name>
<gene>
    <name evidence="1" type="ORF">EVAR_6962_1</name>
</gene>
<reference evidence="1 2" key="1">
    <citation type="journal article" date="2019" name="Commun. Biol.">
        <title>The bagworm genome reveals a unique fibroin gene that provides high tensile strength.</title>
        <authorList>
            <person name="Kono N."/>
            <person name="Nakamura H."/>
            <person name="Ohtoshi R."/>
            <person name="Tomita M."/>
            <person name="Numata K."/>
            <person name="Arakawa K."/>
        </authorList>
    </citation>
    <scope>NUCLEOTIDE SEQUENCE [LARGE SCALE GENOMIC DNA]</scope>
</reference>